<comment type="subcellular location">
    <subcellularLocation>
        <location evidence="1">Cell membrane</location>
    </subcellularLocation>
</comment>
<keyword evidence="2" id="KW-1003">Cell membrane</keyword>
<evidence type="ECO:0000313" key="9">
    <source>
        <dbReference type="Proteomes" id="UP000217144"/>
    </source>
</evidence>
<evidence type="ECO:0000256" key="1">
    <source>
        <dbReference type="ARBA" id="ARBA00004236"/>
    </source>
</evidence>
<organism evidence="8 9">
    <name type="scientific">Candidatus Planktophila lacus</name>
    <dbReference type="NCBI Taxonomy" id="1884913"/>
    <lineage>
        <taxon>Bacteria</taxon>
        <taxon>Bacillati</taxon>
        <taxon>Actinomycetota</taxon>
        <taxon>Actinomycetes</taxon>
        <taxon>Candidatus Nanopelagicales</taxon>
        <taxon>Candidatus Nanopelagicaceae</taxon>
        <taxon>Candidatus Planktophila</taxon>
    </lineage>
</organism>
<dbReference type="EMBL" id="CP016769">
    <property type="protein sequence ID" value="ASY11162.1"/>
    <property type="molecule type" value="Genomic_DNA"/>
</dbReference>
<evidence type="ECO:0000256" key="2">
    <source>
        <dbReference type="ARBA" id="ARBA00022475"/>
    </source>
</evidence>
<accession>A0AAD0E023</accession>
<evidence type="ECO:0000256" key="5">
    <source>
        <dbReference type="ARBA" id="ARBA00023136"/>
    </source>
</evidence>
<keyword evidence="9" id="KW-1185">Reference proteome</keyword>
<dbReference type="KEGG" id="plan:A1s21148_06715"/>
<sequence length="100" mass="10419">MKQKTFLITGFIASLFLAGIVSFYASSNPDGLEKVAGDIGFIDTAKENTNSEGILADYGVKGVDNQRLSTGAAGVIGVVATGAISTGLFFLIRRKSGDKK</sequence>
<evidence type="ECO:0000259" key="7">
    <source>
        <dbReference type="Pfam" id="PF13190"/>
    </source>
</evidence>
<dbReference type="AlphaFoldDB" id="A0AAD0E023"/>
<evidence type="ECO:0000313" key="8">
    <source>
        <dbReference type="EMBL" id="ASY11162.1"/>
    </source>
</evidence>
<dbReference type="GO" id="GO:0005886">
    <property type="term" value="C:plasma membrane"/>
    <property type="evidence" value="ECO:0007669"/>
    <property type="project" value="UniProtKB-SubCell"/>
</dbReference>
<evidence type="ECO:0000256" key="6">
    <source>
        <dbReference type="SAM" id="Phobius"/>
    </source>
</evidence>
<protein>
    <submittedName>
        <fullName evidence="8">Cobalt/nickel transport protein</fullName>
    </submittedName>
</protein>
<keyword evidence="3 6" id="KW-0812">Transmembrane</keyword>
<name>A0AAD0E023_9ACTN</name>
<dbReference type="RefSeq" id="WP_095671645.1">
    <property type="nucleotide sequence ID" value="NZ_CP016769.1"/>
</dbReference>
<feature type="domain" description="PDGLE" evidence="7">
    <location>
        <begin position="4"/>
        <end position="94"/>
    </location>
</feature>
<keyword evidence="5 6" id="KW-0472">Membrane</keyword>
<reference evidence="8 9" key="1">
    <citation type="submission" date="2016-07" db="EMBL/GenBank/DDBJ databases">
        <title>High microdiversification within the ubiquitous acI lineage of Actinobacteria.</title>
        <authorList>
            <person name="Neuenschwander S.M."/>
            <person name="Salcher M."/>
            <person name="Ghai R."/>
            <person name="Pernthaler J."/>
        </authorList>
    </citation>
    <scope>NUCLEOTIDE SEQUENCE [LARGE SCALE GENOMIC DNA]</scope>
    <source>
        <strain evidence="8">MMS-21-148</strain>
    </source>
</reference>
<keyword evidence="4 6" id="KW-1133">Transmembrane helix</keyword>
<dbReference type="Proteomes" id="UP000217144">
    <property type="component" value="Chromosome"/>
</dbReference>
<gene>
    <name evidence="8" type="ORF">A1s21148_06715</name>
</gene>
<dbReference type="InterPro" id="IPR025937">
    <property type="entry name" value="PDGLE_dom"/>
</dbReference>
<evidence type="ECO:0000256" key="4">
    <source>
        <dbReference type="ARBA" id="ARBA00022989"/>
    </source>
</evidence>
<feature type="transmembrane region" description="Helical" evidence="6">
    <location>
        <begin position="71"/>
        <end position="92"/>
    </location>
</feature>
<dbReference type="Pfam" id="PF13190">
    <property type="entry name" value="PDGLE"/>
    <property type="match status" value="1"/>
</dbReference>
<proteinExistence type="predicted"/>
<evidence type="ECO:0000256" key="3">
    <source>
        <dbReference type="ARBA" id="ARBA00022692"/>
    </source>
</evidence>